<gene>
    <name evidence="2" type="ORF">DILT_LOCUS17874</name>
</gene>
<dbReference type="Proteomes" id="UP000281553">
    <property type="component" value="Unassembled WGS sequence"/>
</dbReference>
<dbReference type="PANTHER" id="PTHR24416">
    <property type="entry name" value="TYROSINE-PROTEIN KINASE RECEPTOR"/>
    <property type="match status" value="1"/>
</dbReference>
<keyword evidence="3" id="KW-1185">Reference proteome</keyword>
<organism evidence="2 3">
    <name type="scientific">Dibothriocephalus latus</name>
    <name type="common">Fish tapeworm</name>
    <name type="synonym">Diphyllobothrium latum</name>
    <dbReference type="NCBI Taxonomy" id="60516"/>
    <lineage>
        <taxon>Eukaryota</taxon>
        <taxon>Metazoa</taxon>
        <taxon>Spiralia</taxon>
        <taxon>Lophotrochozoa</taxon>
        <taxon>Platyhelminthes</taxon>
        <taxon>Cestoda</taxon>
        <taxon>Eucestoda</taxon>
        <taxon>Diphyllobothriidea</taxon>
        <taxon>Diphyllobothriidae</taxon>
        <taxon>Dibothriocephalus</taxon>
    </lineage>
</organism>
<dbReference type="InterPro" id="IPR050122">
    <property type="entry name" value="RTK"/>
</dbReference>
<dbReference type="OrthoDB" id="3256376at2759"/>
<feature type="domain" description="Serine-threonine/tyrosine-protein kinase catalytic" evidence="1">
    <location>
        <begin position="5"/>
        <end position="50"/>
    </location>
</feature>
<sequence length="70" mass="8150">MLESFLNAGSRLENPALSGFTCSDKLYQLMYSCWNLDPNKRPPFKEIEIKLEEQIAGDGYDPELHERRED</sequence>
<dbReference type="EMBL" id="UYRU01095494">
    <property type="protein sequence ID" value="VDN39434.1"/>
    <property type="molecule type" value="Genomic_DNA"/>
</dbReference>
<name>A0A3P7N9Z7_DIBLA</name>
<evidence type="ECO:0000313" key="2">
    <source>
        <dbReference type="EMBL" id="VDN39434.1"/>
    </source>
</evidence>
<proteinExistence type="predicted"/>
<reference evidence="2 3" key="1">
    <citation type="submission" date="2018-11" db="EMBL/GenBank/DDBJ databases">
        <authorList>
            <consortium name="Pathogen Informatics"/>
        </authorList>
    </citation>
    <scope>NUCLEOTIDE SEQUENCE [LARGE SCALE GENOMIC DNA]</scope>
</reference>
<dbReference type="GO" id="GO:0043235">
    <property type="term" value="C:receptor complex"/>
    <property type="evidence" value="ECO:0007669"/>
    <property type="project" value="TreeGrafter"/>
</dbReference>
<dbReference type="SUPFAM" id="SSF56112">
    <property type="entry name" value="Protein kinase-like (PK-like)"/>
    <property type="match status" value="1"/>
</dbReference>
<dbReference type="Gene3D" id="1.10.510.10">
    <property type="entry name" value="Transferase(Phosphotransferase) domain 1"/>
    <property type="match status" value="1"/>
</dbReference>
<dbReference type="GO" id="GO:0005886">
    <property type="term" value="C:plasma membrane"/>
    <property type="evidence" value="ECO:0007669"/>
    <property type="project" value="TreeGrafter"/>
</dbReference>
<evidence type="ECO:0000259" key="1">
    <source>
        <dbReference type="Pfam" id="PF07714"/>
    </source>
</evidence>
<dbReference type="GO" id="GO:0007169">
    <property type="term" value="P:cell surface receptor protein tyrosine kinase signaling pathway"/>
    <property type="evidence" value="ECO:0007669"/>
    <property type="project" value="TreeGrafter"/>
</dbReference>
<dbReference type="InterPro" id="IPR011009">
    <property type="entry name" value="Kinase-like_dom_sf"/>
</dbReference>
<dbReference type="AlphaFoldDB" id="A0A3P7N9Z7"/>
<dbReference type="Pfam" id="PF07714">
    <property type="entry name" value="PK_Tyr_Ser-Thr"/>
    <property type="match status" value="1"/>
</dbReference>
<dbReference type="InterPro" id="IPR001245">
    <property type="entry name" value="Ser-Thr/Tyr_kinase_cat_dom"/>
</dbReference>
<dbReference type="GO" id="GO:0004714">
    <property type="term" value="F:transmembrane receptor protein tyrosine kinase activity"/>
    <property type="evidence" value="ECO:0007669"/>
    <property type="project" value="TreeGrafter"/>
</dbReference>
<evidence type="ECO:0000313" key="3">
    <source>
        <dbReference type="Proteomes" id="UP000281553"/>
    </source>
</evidence>
<protein>
    <recommendedName>
        <fullName evidence="1">Serine-threonine/tyrosine-protein kinase catalytic domain-containing protein</fullName>
    </recommendedName>
</protein>
<accession>A0A3P7N9Z7</accession>
<dbReference type="PANTHER" id="PTHR24416:SF611">
    <property type="entry name" value="TYROSINE-PROTEIN KINASE TRANSMEMBRANE RECEPTOR ROR"/>
    <property type="match status" value="1"/>
</dbReference>